<name>G6XLW0_9PROT</name>
<dbReference type="Gene3D" id="2.30.30.100">
    <property type="match status" value="1"/>
</dbReference>
<dbReference type="PATRIC" id="fig|1088869.3.peg.2354"/>
<proteinExistence type="inferred from homology"/>
<dbReference type="eggNOG" id="COG1923">
    <property type="taxonomic scope" value="Bacteria"/>
</dbReference>
<dbReference type="GO" id="GO:0003723">
    <property type="term" value="F:RNA binding"/>
    <property type="evidence" value="ECO:0007669"/>
    <property type="project" value="UniProtKB-UniRule"/>
</dbReference>
<dbReference type="GO" id="GO:0005829">
    <property type="term" value="C:cytosol"/>
    <property type="evidence" value="ECO:0007669"/>
    <property type="project" value="TreeGrafter"/>
</dbReference>
<keyword evidence="6" id="KW-1185">Reference proteome</keyword>
<comment type="function">
    <text evidence="3">RNA chaperone that binds small regulatory RNA (sRNAs) and mRNAs to facilitate mRNA translational regulation in response to envelope stress, environmental stress and changes in metabolite concentrations. Also binds with high specificity to tRNAs.</text>
</comment>
<dbReference type="InterPro" id="IPR005001">
    <property type="entry name" value="Hfq"/>
</dbReference>
<accession>G6XLW0</accession>
<gene>
    <name evidence="3" type="primary">hfq</name>
    <name evidence="5" type="ORF">GMO_23600</name>
</gene>
<keyword evidence="2 3" id="KW-0346">Stress response</keyword>
<evidence type="ECO:0000256" key="1">
    <source>
        <dbReference type="ARBA" id="ARBA00022884"/>
    </source>
</evidence>
<dbReference type="GO" id="GO:0045974">
    <property type="term" value="P:regulation of translation, ncRNA-mediated"/>
    <property type="evidence" value="ECO:0007669"/>
    <property type="project" value="TreeGrafter"/>
</dbReference>
<comment type="similarity">
    <text evidence="3">Belongs to the Hfq family.</text>
</comment>
<reference evidence="5 6" key="1">
    <citation type="submission" date="2011-10" db="EMBL/GenBank/DDBJ databases">
        <title>Genome sequence of Gluconobacter morbifer G707, isolated from Drosophila gut.</title>
        <authorList>
            <person name="Lee W.-J."/>
            <person name="Kim E.-K."/>
        </authorList>
    </citation>
    <scope>NUCLEOTIDE SEQUENCE [LARGE SCALE GENOMIC DNA]</scope>
    <source>
        <strain evidence="5 6">G707</strain>
    </source>
</reference>
<evidence type="ECO:0000256" key="2">
    <source>
        <dbReference type="ARBA" id="ARBA00023016"/>
    </source>
</evidence>
<dbReference type="NCBIfam" id="TIGR02383">
    <property type="entry name" value="Hfq"/>
    <property type="match status" value="1"/>
</dbReference>
<evidence type="ECO:0000259" key="4">
    <source>
        <dbReference type="PROSITE" id="PS52002"/>
    </source>
</evidence>
<dbReference type="STRING" id="1088869.GMO_23600"/>
<evidence type="ECO:0000313" key="6">
    <source>
        <dbReference type="Proteomes" id="UP000004949"/>
    </source>
</evidence>
<dbReference type="InterPro" id="IPR010920">
    <property type="entry name" value="LSM_dom_sf"/>
</dbReference>
<dbReference type="GO" id="GO:0043487">
    <property type="term" value="P:regulation of RNA stability"/>
    <property type="evidence" value="ECO:0007669"/>
    <property type="project" value="TreeGrafter"/>
</dbReference>
<dbReference type="Proteomes" id="UP000004949">
    <property type="component" value="Unassembled WGS sequence"/>
</dbReference>
<dbReference type="PANTHER" id="PTHR34772">
    <property type="entry name" value="RNA-BINDING PROTEIN HFQ"/>
    <property type="match status" value="1"/>
</dbReference>
<dbReference type="SUPFAM" id="SSF50182">
    <property type="entry name" value="Sm-like ribonucleoproteins"/>
    <property type="match status" value="1"/>
</dbReference>
<dbReference type="PROSITE" id="PS52002">
    <property type="entry name" value="SM"/>
    <property type="match status" value="1"/>
</dbReference>
<comment type="caution">
    <text evidence="5">The sequence shown here is derived from an EMBL/GenBank/DDBJ whole genome shotgun (WGS) entry which is preliminary data.</text>
</comment>
<dbReference type="GO" id="GO:0006355">
    <property type="term" value="P:regulation of DNA-templated transcription"/>
    <property type="evidence" value="ECO:0007669"/>
    <property type="project" value="InterPro"/>
</dbReference>
<organism evidence="5 6">
    <name type="scientific">Gluconobacter morbifer G707</name>
    <dbReference type="NCBI Taxonomy" id="1088869"/>
    <lineage>
        <taxon>Bacteria</taxon>
        <taxon>Pseudomonadati</taxon>
        <taxon>Pseudomonadota</taxon>
        <taxon>Alphaproteobacteria</taxon>
        <taxon>Acetobacterales</taxon>
        <taxon>Acetobacteraceae</taxon>
        <taxon>Gluconobacter</taxon>
    </lineage>
</organism>
<feature type="domain" description="Sm" evidence="4">
    <location>
        <begin position="3"/>
        <end position="63"/>
    </location>
</feature>
<dbReference type="CDD" id="cd01716">
    <property type="entry name" value="Hfq"/>
    <property type="match status" value="1"/>
</dbReference>
<dbReference type="HAMAP" id="MF_00436">
    <property type="entry name" value="Hfq"/>
    <property type="match status" value="1"/>
</dbReference>
<comment type="subunit">
    <text evidence="3">Homohexamer.</text>
</comment>
<dbReference type="Pfam" id="PF17209">
    <property type="entry name" value="Hfq"/>
    <property type="match status" value="1"/>
</dbReference>
<dbReference type="PANTHER" id="PTHR34772:SF1">
    <property type="entry name" value="RNA-BINDING PROTEIN HFQ"/>
    <property type="match status" value="1"/>
</dbReference>
<sequence>MQEIFLEHLRQTQAPVTVFLVNGVKLQGVIIQSDSQTLLLRRDNHIQLVYKHAVSTIMPVAALTSFAENEL</sequence>
<dbReference type="EMBL" id="AGQV01000010">
    <property type="protein sequence ID" value="EHH67365.1"/>
    <property type="molecule type" value="Genomic_DNA"/>
</dbReference>
<keyword evidence="1 3" id="KW-0694">RNA-binding</keyword>
<protein>
    <recommendedName>
        <fullName evidence="3">RNA-binding protein Hfq</fullName>
    </recommendedName>
</protein>
<evidence type="ECO:0000313" key="5">
    <source>
        <dbReference type="EMBL" id="EHH67365.1"/>
    </source>
</evidence>
<dbReference type="AlphaFoldDB" id="G6XLW0"/>
<evidence type="ECO:0000256" key="3">
    <source>
        <dbReference type="HAMAP-Rule" id="MF_00436"/>
    </source>
</evidence>
<dbReference type="InterPro" id="IPR047575">
    <property type="entry name" value="Sm"/>
</dbReference>